<name>A0A1I4MR16_9RHOB</name>
<proteinExistence type="predicted"/>
<accession>A0A1I4MR16</accession>
<feature type="transmembrane region" description="Helical" evidence="1">
    <location>
        <begin position="218"/>
        <end position="240"/>
    </location>
</feature>
<dbReference type="AlphaFoldDB" id="A0A1I4MR16"/>
<dbReference type="OrthoDB" id="9156251at2"/>
<feature type="transmembrane region" description="Helical" evidence="1">
    <location>
        <begin position="15"/>
        <end position="40"/>
    </location>
</feature>
<feature type="transmembrane region" description="Helical" evidence="1">
    <location>
        <begin position="60"/>
        <end position="81"/>
    </location>
</feature>
<keyword evidence="3" id="KW-1185">Reference proteome</keyword>
<dbReference type="NCBIfam" id="NF047644">
    <property type="entry name" value="TsoY_fam"/>
    <property type="match status" value="1"/>
</dbReference>
<evidence type="ECO:0000256" key="1">
    <source>
        <dbReference type="SAM" id="Phobius"/>
    </source>
</evidence>
<dbReference type="InterPro" id="IPR059133">
    <property type="entry name" value="TsoY-like"/>
</dbReference>
<dbReference type="EMBL" id="FOTQ01000003">
    <property type="protein sequence ID" value="SFM05724.1"/>
    <property type="molecule type" value="Genomic_DNA"/>
</dbReference>
<feature type="transmembrane region" description="Helical" evidence="1">
    <location>
        <begin position="252"/>
        <end position="271"/>
    </location>
</feature>
<feature type="transmembrane region" description="Helical" evidence="1">
    <location>
        <begin position="364"/>
        <end position="385"/>
    </location>
</feature>
<keyword evidence="1" id="KW-0472">Membrane</keyword>
<feature type="transmembrane region" description="Helical" evidence="1">
    <location>
        <begin position="112"/>
        <end position="138"/>
    </location>
</feature>
<feature type="transmembrane region" description="Helical" evidence="1">
    <location>
        <begin position="291"/>
        <end position="312"/>
    </location>
</feature>
<reference evidence="2 3" key="1">
    <citation type="submission" date="2016-10" db="EMBL/GenBank/DDBJ databases">
        <authorList>
            <person name="de Groot N.N."/>
        </authorList>
    </citation>
    <scope>NUCLEOTIDE SEQUENCE [LARGE SCALE GENOMIC DNA]</scope>
    <source>
        <strain evidence="2 3">DSM 15283</strain>
    </source>
</reference>
<evidence type="ECO:0000313" key="2">
    <source>
        <dbReference type="EMBL" id="SFM05724.1"/>
    </source>
</evidence>
<dbReference type="STRING" id="254406.SAMN04488042_103209"/>
<dbReference type="RefSeq" id="WP_093093731.1">
    <property type="nucleotide sequence ID" value="NZ_FOTQ01000003.1"/>
</dbReference>
<protein>
    <submittedName>
        <fullName evidence="2">Uncharacterized protein</fullName>
    </submittedName>
</protein>
<keyword evidence="1" id="KW-0812">Transmembrane</keyword>
<keyword evidence="1" id="KW-1133">Transmembrane helix</keyword>
<evidence type="ECO:0000313" key="3">
    <source>
        <dbReference type="Proteomes" id="UP000199144"/>
    </source>
</evidence>
<dbReference type="Proteomes" id="UP000199144">
    <property type="component" value="Unassembled WGS sequence"/>
</dbReference>
<feature type="transmembrane region" description="Helical" evidence="1">
    <location>
        <begin position="144"/>
        <end position="164"/>
    </location>
</feature>
<organism evidence="2 3">
    <name type="scientific">Shimia aestuarii</name>
    <dbReference type="NCBI Taxonomy" id="254406"/>
    <lineage>
        <taxon>Bacteria</taxon>
        <taxon>Pseudomonadati</taxon>
        <taxon>Pseudomonadota</taxon>
        <taxon>Alphaproteobacteria</taxon>
        <taxon>Rhodobacterales</taxon>
        <taxon>Roseobacteraceae</taxon>
    </lineage>
</organism>
<gene>
    <name evidence="2" type="ORF">SAMN04488042_103209</name>
</gene>
<sequence length="404" mass="43075">MTTTAQRPADSYSPLYFLASLGAGGLSVTFFMYLMFWVPHKGKPVPTFEDIAVAFQTGDLPMQAAFLIAVLGIAVFTVLNIKSLIWNLRALSAFKQTGAYLKLVNSNAESTLLAMPLAMAMTVNALFIVGLVFVPGLWNIVEYLFPAALVAFVLIGILAFRLIANFLGRVLSQGGIFDVTANNSFAQMLPAFALSMVAVGLSAPAAMSTAQTTVGISLVLSTFMGTAAIVYALVAIFTAFNSMLHHGTAKEAGPTLMVVVPILTVLGIMFLRQNHGLHATFEVHGTAAETMIFLARLLSIQILFLLLGLLVLRRQSYFADFVFGSKTSPGSYALVCPGVALSVMTQFFVNKGLVGAGIIAKFGIAYWSITAIAIAFQIAMVVLVLRLNRQHFGKPASGAAVPAE</sequence>
<feature type="transmembrane region" description="Helical" evidence="1">
    <location>
        <begin position="185"/>
        <end position="206"/>
    </location>
</feature>
<feature type="transmembrane region" description="Helical" evidence="1">
    <location>
        <begin position="332"/>
        <end position="349"/>
    </location>
</feature>